<reference evidence="2 3" key="1">
    <citation type="submission" date="2019-05" db="EMBL/GenBank/DDBJ databases">
        <authorList>
            <person name="Zhang J.-Y."/>
            <person name="Feg X."/>
            <person name="Du Z.-J."/>
        </authorList>
    </citation>
    <scope>NUCLEOTIDE SEQUENCE [LARGE SCALE GENOMIC DNA]</scope>
    <source>
        <strain evidence="2 3">RZ26</strain>
    </source>
</reference>
<accession>A0A5S3PV21</accession>
<evidence type="ECO:0000259" key="1">
    <source>
        <dbReference type="Pfam" id="PF14534"/>
    </source>
</evidence>
<proteinExistence type="predicted"/>
<dbReference type="SUPFAM" id="SSF54427">
    <property type="entry name" value="NTF2-like"/>
    <property type="match status" value="1"/>
</dbReference>
<dbReference type="InterPro" id="IPR032710">
    <property type="entry name" value="NTF2-like_dom_sf"/>
</dbReference>
<dbReference type="InterPro" id="IPR027843">
    <property type="entry name" value="DUF4440"/>
</dbReference>
<gene>
    <name evidence="2" type="ORF">FEE95_09815</name>
</gene>
<sequence length="172" mass="19996">MLLLKHIVTIIVMMLLTIITASAQVAESSELYQVLKKQDSILFNAAFNTCDTNTLEGMFTEDFEFYHDKGGFSEGRDAFLNPMKVNCANWNSKEPQPSRRILMPNSLKVFPLYKNGELYGAIQHGIHRFESLDQNKDYQKGDVAKFTHVWIKENNIWKVKRELSYDHQYKPE</sequence>
<dbReference type="OrthoDB" id="1357763at2"/>
<dbReference type="EMBL" id="VATY01000002">
    <property type="protein sequence ID" value="TMM56788.1"/>
    <property type="molecule type" value="Genomic_DNA"/>
</dbReference>
<dbReference type="RefSeq" id="WP_138657772.1">
    <property type="nucleotide sequence ID" value="NZ_VATY01000002.1"/>
</dbReference>
<comment type="caution">
    <text evidence="2">The sequence shown here is derived from an EMBL/GenBank/DDBJ whole genome shotgun (WGS) entry which is preliminary data.</text>
</comment>
<feature type="domain" description="DUF4440" evidence="1">
    <location>
        <begin position="43"/>
        <end position="159"/>
    </location>
</feature>
<evidence type="ECO:0000313" key="2">
    <source>
        <dbReference type="EMBL" id="TMM56788.1"/>
    </source>
</evidence>
<keyword evidence="3" id="KW-1185">Reference proteome</keyword>
<evidence type="ECO:0000313" key="3">
    <source>
        <dbReference type="Proteomes" id="UP000310314"/>
    </source>
</evidence>
<dbReference type="AlphaFoldDB" id="A0A5S3PV21"/>
<organism evidence="2 3">
    <name type="scientific">Maribacter algarum</name>
    <name type="common">ex Zhang et al. 2020</name>
    <dbReference type="NCBI Taxonomy" id="2578118"/>
    <lineage>
        <taxon>Bacteria</taxon>
        <taxon>Pseudomonadati</taxon>
        <taxon>Bacteroidota</taxon>
        <taxon>Flavobacteriia</taxon>
        <taxon>Flavobacteriales</taxon>
        <taxon>Flavobacteriaceae</taxon>
        <taxon>Maribacter</taxon>
    </lineage>
</organism>
<name>A0A5S3PV21_9FLAO</name>
<dbReference type="Gene3D" id="3.10.450.50">
    <property type="match status" value="1"/>
</dbReference>
<dbReference type="Proteomes" id="UP000310314">
    <property type="component" value="Unassembled WGS sequence"/>
</dbReference>
<protein>
    <submittedName>
        <fullName evidence="2">Nuclear transport factor 2 family protein</fullName>
    </submittedName>
</protein>
<dbReference type="Pfam" id="PF14534">
    <property type="entry name" value="DUF4440"/>
    <property type="match status" value="1"/>
</dbReference>